<dbReference type="InterPro" id="IPR033749">
    <property type="entry name" value="Polyprenyl_synt_CS"/>
</dbReference>
<dbReference type="PANTHER" id="PTHR12001:SF85">
    <property type="entry name" value="SHORT CHAIN ISOPRENYL DIPHOSPHATE SYNTHASE"/>
    <property type="match status" value="1"/>
</dbReference>
<dbReference type="PROSITE" id="PS00444">
    <property type="entry name" value="POLYPRENYL_SYNTHASE_2"/>
    <property type="match status" value="1"/>
</dbReference>
<dbReference type="InterPro" id="IPR008949">
    <property type="entry name" value="Isoprenoid_synthase_dom_sf"/>
</dbReference>
<evidence type="ECO:0000256" key="1">
    <source>
        <dbReference type="ARBA" id="ARBA00001946"/>
    </source>
</evidence>
<evidence type="ECO:0000313" key="8">
    <source>
        <dbReference type="Proteomes" id="UP000481327"/>
    </source>
</evidence>
<comment type="similarity">
    <text evidence="2 6">Belongs to the FPP/GGPP synthase family.</text>
</comment>
<dbReference type="SFLD" id="SFLDG01017">
    <property type="entry name" value="Polyprenyl_Transferase_Like"/>
    <property type="match status" value="1"/>
</dbReference>
<gene>
    <name evidence="7" type="ORF">F3168_12200</name>
</gene>
<keyword evidence="4" id="KW-0479">Metal-binding</keyword>
<dbReference type="GO" id="GO:0008299">
    <property type="term" value="P:isoprenoid biosynthetic process"/>
    <property type="evidence" value="ECO:0007669"/>
    <property type="project" value="InterPro"/>
</dbReference>
<evidence type="ECO:0000313" key="7">
    <source>
        <dbReference type="EMBL" id="MQT18018.1"/>
    </source>
</evidence>
<proteinExistence type="inferred from homology"/>
<accession>A0A7C9GW69</accession>
<dbReference type="OrthoDB" id="9805316at2"/>
<dbReference type="AlphaFoldDB" id="A0A7C9GW69"/>
<evidence type="ECO:0000256" key="6">
    <source>
        <dbReference type="RuleBase" id="RU004466"/>
    </source>
</evidence>
<dbReference type="EMBL" id="WIOL01000004">
    <property type="protein sequence ID" value="MQT18018.1"/>
    <property type="molecule type" value="Genomic_DNA"/>
</dbReference>
<protein>
    <submittedName>
        <fullName evidence="7">Polyprenyl synthetase family protein</fullName>
    </submittedName>
</protein>
<dbReference type="Pfam" id="PF00348">
    <property type="entry name" value="polyprenyl_synt"/>
    <property type="match status" value="1"/>
</dbReference>
<dbReference type="GO" id="GO:0046872">
    <property type="term" value="F:metal ion binding"/>
    <property type="evidence" value="ECO:0007669"/>
    <property type="project" value="UniProtKB-KW"/>
</dbReference>
<evidence type="ECO:0000256" key="4">
    <source>
        <dbReference type="ARBA" id="ARBA00022723"/>
    </source>
</evidence>
<reference evidence="7 8" key="1">
    <citation type="submission" date="2019-09" db="EMBL/GenBank/DDBJ databases">
        <title>Polymorphobacter sp. isolated from a lake in China.</title>
        <authorList>
            <person name="Liu Z."/>
        </authorList>
    </citation>
    <scope>NUCLEOTIDE SEQUENCE [LARGE SCALE GENOMIC DNA]</scope>
    <source>
        <strain evidence="7 8">D40P</strain>
    </source>
</reference>
<evidence type="ECO:0000256" key="5">
    <source>
        <dbReference type="ARBA" id="ARBA00022842"/>
    </source>
</evidence>
<keyword evidence="3 6" id="KW-0808">Transferase</keyword>
<comment type="cofactor">
    <cofactor evidence="1">
        <name>Mg(2+)</name>
        <dbReference type="ChEBI" id="CHEBI:18420"/>
    </cofactor>
</comment>
<dbReference type="Proteomes" id="UP000481327">
    <property type="component" value="Unassembled WGS sequence"/>
</dbReference>
<keyword evidence="5" id="KW-0460">Magnesium</keyword>
<evidence type="ECO:0000256" key="2">
    <source>
        <dbReference type="ARBA" id="ARBA00006706"/>
    </source>
</evidence>
<dbReference type="InterPro" id="IPR000092">
    <property type="entry name" value="Polyprenyl_synt"/>
</dbReference>
<dbReference type="PANTHER" id="PTHR12001">
    <property type="entry name" value="GERANYLGERANYL PYROPHOSPHATE SYNTHASE"/>
    <property type="match status" value="1"/>
</dbReference>
<name>A0A7C9GW69_9SPHN</name>
<dbReference type="GO" id="GO:0004659">
    <property type="term" value="F:prenyltransferase activity"/>
    <property type="evidence" value="ECO:0007669"/>
    <property type="project" value="InterPro"/>
</dbReference>
<keyword evidence="8" id="KW-1185">Reference proteome</keyword>
<dbReference type="PROSITE" id="PS00723">
    <property type="entry name" value="POLYPRENYL_SYNTHASE_1"/>
    <property type="match status" value="1"/>
</dbReference>
<dbReference type="Gene3D" id="1.10.600.10">
    <property type="entry name" value="Farnesyl Diphosphate Synthase"/>
    <property type="match status" value="1"/>
</dbReference>
<sequence length="350" mass="37653">MAAQPGPARQTPDIVPALLREYGAATRARVDHYLAASAKAPYLGDLVTDYPRRRGKMMRPSICIAAACAHGARLADVVGSAAAIEIFHNALLVHDDIEDGSEVRRGAPTLHVAHGVPLAINAGDAMIVMALQPLIDNVRDHGAAVAWQVLAATQQMARETAEGQALELGWRDCNRVDLTQADYFEMVLKKTAWMSTIWPARIGVLIGAGGFEAHGAAVTRFGFFLGAAFQIQDDLLNLVADAAYGKEANGDLFEGKRTLVLIHARTVADDADRRAIDAFLALARADRTPAMVEEIAGVIARTGSIDHVREVAVALAGAASHEFDRAFGHLPPSRDRDFLEGLVPWVFERT</sequence>
<dbReference type="SUPFAM" id="SSF48576">
    <property type="entry name" value="Terpenoid synthases"/>
    <property type="match status" value="1"/>
</dbReference>
<evidence type="ECO:0000256" key="3">
    <source>
        <dbReference type="ARBA" id="ARBA00022679"/>
    </source>
</evidence>
<organism evidence="7 8">
    <name type="scientific">Sandarakinorhabdus fusca</name>
    <dbReference type="NCBI Taxonomy" id="1439888"/>
    <lineage>
        <taxon>Bacteria</taxon>
        <taxon>Pseudomonadati</taxon>
        <taxon>Pseudomonadota</taxon>
        <taxon>Alphaproteobacteria</taxon>
        <taxon>Sphingomonadales</taxon>
        <taxon>Sphingosinicellaceae</taxon>
        <taxon>Sandarakinorhabdus</taxon>
    </lineage>
</organism>
<dbReference type="CDD" id="cd00685">
    <property type="entry name" value="Trans_IPPS_HT"/>
    <property type="match status" value="1"/>
</dbReference>
<comment type="caution">
    <text evidence="7">The sequence shown here is derived from an EMBL/GenBank/DDBJ whole genome shotgun (WGS) entry which is preliminary data.</text>
</comment>
<dbReference type="SFLD" id="SFLDS00005">
    <property type="entry name" value="Isoprenoid_Synthase_Type_I"/>
    <property type="match status" value="1"/>
</dbReference>